<accession>A0A7J9E1Q7</accession>
<sequence>MAIDLTSKHEVSWKDKLLGNGISNPKTSSISIVNGNEDDLILLEGDVRKSTLNGIPTIELSEMLQQLLVMDMATTMVVKLLGWNIGYAALFNFMSSLWKPSSQFQLMDSNLGPWTLDFNPLQPFPNVAIAWICLPNLSGFFYKRKILEEIGGLVGKVAKLDFMIDKGSSGRFPRMAVYVNLDQPLVLQILINVKTQ</sequence>
<keyword evidence="1" id="KW-0812">Transmembrane</keyword>
<dbReference type="PANTHER" id="PTHR31286:SF173">
    <property type="entry name" value="DUF4283 DOMAIN-CONTAINING PROTEIN"/>
    <property type="match status" value="1"/>
</dbReference>
<proteinExistence type="predicted"/>
<dbReference type="AlphaFoldDB" id="A0A7J9E1Q7"/>
<dbReference type="Proteomes" id="UP000593568">
    <property type="component" value="Unassembled WGS sequence"/>
</dbReference>
<evidence type="ECO:0000256" key="1">
    <source>
        <dbReference type="SAM" id="Phobius"/>
    </source>
</evidence>
<name>A0A7J9E1Q7_9ROSI</name>
<gene>
    <name evidence="2" type="ORF">Gotri_015936</name>
</gene>
<keyword evidence="1" id="KW-0472">Membrane</keyword>
<organism evidence="2 3">
    <name type="scientific">Gossypium trilobum</name>
    <dbReference type="NCBI Taxonomy" id="34281"/>
    <lineage>
        <taxon>Eukaryota</taxon>
        <taxon>Viridiplantae</taxon>
        <taxon>Streptophyta</taxon>
        <taxon>Embryophyta</taxon>
        <taxon>Tracheophyta</taxon>
        <taxon>Spermatophyta</taxon>
        <taxon>Magnoliopsida</taxon>
        <taxon>eudicotyledons</taxon>
        <taxon>Gunneridae</taxon>
        <taxon>Pentapetalae</taxon>
        <taxon>rosids</taxon>
        <taxon>malvids</taxon>
        <taxon>Malvales</taxon>
        <taxon>Malvaceae</taxon>
        <taxon>Malvoideae</taxon>
        <taxon>Gossypium</taxon>
    </lineage>
</organism>
<feature type="transmembrane region" description="Helical" evidence="1">
    <location>
        <begin position="124"/>
        <end position="142"/>
    </location>
</feature>
<dbReference type="InterPro" id="IPR040256">
    <property type="entry name" value="At4g02000-like"/>
</dbReference>
<reference evidence="2 3" key="1">
    <citation type="journal article" date="2019" name="Genome Biol. Evol.">
        <title>Insights into the evolution of the New World diploid cottons (Gossypium, subgenus Houzingenia) based on genome sequencing.</title>
        <authorList>
            <person name="Grover C.E."/>
            <person name="Arick M.A. 2nd"/>
            <person name="Thrash A."/>
            <person name="Conover J.L."/>
            <person name="Sanders W.S."/>
            <person name="Peterson D.G."/>
            <person name="Frelichowski J.E."/>
            <person name="Scheffler J.A."/>
            <person name="Scheffler B.E."/>
            <person name="Wendel J.F."/>
        </authorList>
    </citation>
    <scope>NUCLEOTIDE SEQUENCE [LARGE SCALE GENOMIC DNA]</scope>
    <source>
        <strain evidence="2">8</strain>
        <tissue evidence="2">Leaf</tissue>
    </source>
</reference>
<protein>
    <recommendedName>
        <fullName evidence="4">DUF4283 domain-containing protein</fullName>
    </recommendedName>
</protein>
<evidence type="ECO:0000313" key="2">
    <source>
        <dbReference type="EMBL" id="MBA0766953.1"/>
    </source>
</evidence>
<keyword evidence="1" id="KW-1133">Transmembrane helix</keyword>
<evidence type="ECO:0000313" key="3">
    <source>
        <dbReference type="Proteomes" id="UP000593568"/>
    </source>
</evidence>
<dbReference type="EMBL" id="JABEZW010000006">
    <property type="protein sequence ID" value="MBA0766953.1"/>
    <property type="molecule type" value="Genomic_DNA"/>
</dbReference>
<feature type="transmembrane region" description="Helical" evidence="1">
    <location>
        <begin position="80"/>
        <end position="98"/>
    </location>
</feature>
<keyword evidence="3" id="KW-1185">Reference proteome</keyword>
<comment type="caution">
    <text evidence="2">The sequence shown here is derived from an EMBL/GenBank/DDBJ whole genome shotgun (WGS) entry which is preliminary data.</text>
</comment>
<evidence type="ECO:0008006" key="4">
    <source>
        <dbReference type="Google" id="ProtNLM"/>
    </source>
</evidence>
<dbReference type="PANTHER" id="PTHR31286">
    <property type="entry name" value="GLYCINE-RICH CELL WALL STRUCTURAL PROTEIN 1.8-LIKE"/>
    <property type="match status" value="1"/>
</dbReference>